<proteinExistence type="predicted"/>
<accession>A0A098Y8P2</accession>
<evidence type="ECO:0000313" key="2">
    <source>
        <dbReference type="EMBL" id="KGH46802.1"/>
    </source>
</evidence>
<dbReference type="EMBL" id="JPMX01000040">
    <property type="protein sequence ID" value="KGH46802.1"/>
    <property type="molecule type" value="Genomic_DNA"/>
</dbReference>
<evidence type="ECO:0000313" key="3">
    <source>
        <dbReference type="Proteomes" id="UP000029713"/>
    </source>
</evidence>
<evidence type="ECO:0000256" key="1">
    <source>
        <dbReference type="SAM" id="MobiDB-lite"/>
    </source>
</evidence>
<feature type="region of interest" description="Disordered" evidence="1">
    <location>
        <begin position="67"/>
        <end position="139"/>
    </location>
</feature>
<protein>
    <submittedName>
        <fullName evidence="2">Uncharacterized protein</fullName>
    </submittedName>
</protein>
<feature type="compositionally biased region" description="Low complexity" evidence="1">
    <location>
        <begin position="108"/>
        <end position="123"/>
    </location>
</feature>
<comment type="caution">
    <text evidence="2">The sequence shown here is derived from an EMBL/GenBank/DDBJ whole genome shotgun (WGS) entry which is preliminary data.</text>
</comment>
<feature type="compositionally biased region" description="Low complexity" evidence="1">
    <location>
        <begin position="77"/>
        <end position="93"/>
    </location>
</feature>
<dbReference type="AlphaFoldDB" id="A0A098Y8P2"/>
<organism evidence="2 3">
    <name type="scientific">Modestobacter caceresii</name>
    <dbReference type="NCBI Taxonomy" id="1522368"/>
    <lineage>
        <taxon>Bacteria</taxon>
        <taxon>Bacillati</taxon>
        <taxon>Actinomycetota</taxon>
        <taxon>Actinomycetes</taxon>
        <taxon>Geodermatophilales</taxon>
        <taxon>Geodermatophilaceae</taxon>
        <taxon>Modestobacter</taxon>
    </lineage>
</organism>
<sequence length="139" mass="14451">MEPMTAFHCCCVTSERPRWDGLLMVTSCCGFSVPSARVASSVEPMRERPVRTGTNYVRTLLVKGLPGADPSTGDEGCAGSARADVGAAAPACARESRSRSTRMRPPVATSTSARPAPHSAPARVGTAGRRSGSSVVMLS</sequence>
<gene>
    <name evidence="2" type="ORF">IN07_10150</name>
</gene>
<keyword evidence="3" id="KW-1185">Reference proteome</keyword>
<name>A0A098Y8P2_9ACTN</name>
<reference evidence="2 3" key="1">
    <citation type="submission" date="2014-07" db="EMBL/GenBank/DDBJ databases">
        <title>Biosystematic studies on Modestobacter strains isolated from extreme hyper-arid desert soil and from historic building.</title>
        <authorList>
            <person name="Bukarasam K."/>
            <person name="Bull A."/>
            <person name="Girard G."/>
            <person name="van Wezel G."/>
            <person name="Goodfellow M."/>
        </authorList>
    </citation>
    <scope>NUCLEOTIDE SEQUENCE [LARGE SCALE GENOMIC DNA]</scope>
    <source>
        <strain evidence="2 3">KNN45-2b</strain>
    </source>
</reference>
<dbReference type="Proteomes" id="UP000029713">
    <property type="component" value="Unassembled WGS sequence"/>
</dbReference>